<evidence type="ECO:0000256" key="1">
    <source>
        <dbReference type="ARBA" id="ARBA00004123"/>
    </source>
</evidence>
<dbReference type="CDD" id="cd22920">
    <property type="entry name" value="HFD_CENP-T"/>
    <property type="match status" value="1"/>
</dbReference>
<feature type="compositionally biased region" description="Basic and acidic residues" evidence="5">
    <location>
        <begin position="270"/>
        <end position="280"/>
    </location>
</feature>
<feature type="region of interest" description="Disordered" evidence="5">
    <location>
        <begin position="459"/>
        <end position="485"/>
    </location>
</feature>
<accession>A0AAD9HYP6</accession>
<dbReference type="GO" id="GO:0003682">
    <property type="term" value="F:chromatin binding"/>
    <property type="evidence" value="ECO:0007669"/>
    <property type="project" value="TreeGrafter"/>
</dbReference>
<evidence type="ECO:0000259" key="6">
    <source>
        <dbReference type="Pfam" id="PF15511"/>
    </source>
</evidence>
<feature type="region of interest" description="Disordered" evidence="5">
    <location>
        <begin position="270"/>
        <end position="337"/>
    </location>
</feature>
<evidence type="ECO:0000313" key="8">
    <source>
        <dbReference type="Proteomes" id="UP001217918"/>
    </source>
</evidence>
<feature type="domain" description="CENP-T/Histone H4 histone fold" evidence="6">
    <location>
        <begin position="359"/>
        <end position="464"/>
    </location>
</feature>
<sequence length="485" mass="52642">MDDFTPANTTPIRPTTASATSVTRNSIRTPGSVAGRLASSQRINYQGPPASVRRNAPAATTPHGQAAMRAFDSRRAAIMTPRRDRLRRRSAREERETPRNVLRGLSRALAPTSQAVATSSSSPGEGAEGDGGRRRSLGAGRASISGGGRFAGYEDDDDEDEDLPIDRPRLSLPIDAEDDSDLYPHRSAGLEDENFTLQSIEIPRRALSEQPPGRISLESTRMSDYFRHVDFDDEEVGVDSGFFPPRMPVEDGVAGTETVAADDVTYERLDAEVERRDTGRASDFGLEGASELEPSAGRSSDDENDDGGGDGGDGGDGASMGDLVDWPNEHDNLDAGDSVAINDRLARGKSKKRVKLSKHGIQYTSLPAAVIKRLAQTFANSSGIKGKISSDALNALSQASDWFFEQLGDDLSAYAKHAGRKTINEIDGQTLMKRQRQITSTNTAFSLAERYLPRESLQELRMTVPPSTGRKRKVHDRRVDHGEES</sequence>
<feature type="compositionally biased region" description="Acidic residues" evidence="5">
    <location>
        <begin position="153"/>
        <end position="163"/>
    </location>
</feature>
<dbReference type="GO" id="GO:0031297">
    <property type="term" value="P:replication fork processing"/>
    <property type="evidence" value="ECO:0007669"/>
    <property type="project" value="TreeGrafter"/>
</dbReference>
<dbReference type="GO" id="GO:0000712">
    <property type="term" value="P:resolution of meiotic recombination intermediates"/>
    <property type="evidence" value="ECO:0007669"/>
    <property type="project" value="TreeGrafter"/>
</dbReference>
<name>A0AAD9HYP6_9PEZI</name>
<evidence type="ECO:0000256" key="3">
    <source>
        <dbReference type="ARBA" id="ARBA00022454"/>
    </source>
</evidence>
<dbReference type="GO" id="GO:0005694">
    <property type="term" value="C:chromosome"/>
    <property type="evidence" value="ECO:0007669"/>
    <property type="project" value="UniProtKB-SubCell"/>
</dbReference>
<protein>
    <recommendedName>
        <fullName evidence="6">CENP-T/Histone H4 histone fold domain-containing protein</fullName>
    </recommendedName>
</protein>
<evidence type="ECO:0000313" key="7">
    <source>
        <dbReference type="EMBL" id="KAK2067390.1"/>
    </source>
</evidence>
<reference evidence="7" key="1">
    <citation type="journal article" date="2023" name="Mol. Plant Microbe Interact.">
        <title>Elucidating the Obligate Nature and Biological Capacity of an Invasive Fungal Corn Pathogen.</title>
        <authorList>
            <person name="MacCready J.S."/>
            <person name="Roggenkamp E.M."/>
            <person name="Gdanetz K."/>
            <person name="Chilvers M.I."/>
        </authorList>
    </citation>
    <scope>NUCLEOTIDE SEQUENCE</scope>
    <source>
        <strain evidence="7">PM02</strain>
    </source>
</reference>
<proteinExistence type="predicted"/>
<evidence type="ECO:0000256" key="4">
    <source>
        <dbReference type="ARBA" id="ARBA00023242"/>
    </source>
</evidence>
<dbReference type="InterPro" id="IPR035425">
    <property type="entry name" value="CENP-T/H4_C"/>
</dbReference>
<organism evidence="7 8">
    <name type="scientific">Phyllachora maydis</name>
    <dbReference type="NCBI Taxonomy" id="1825666"/>
    <lineage>
        <taxon>Eukaryota</taxon>
        <taxon>Fungi</taxon>
        <taxon>Dikarya</taxon>
        <taxon>Ascomycota</taxon>
        <taxon>Pezizomycotina</taxon>
        <taxon>Sordariomycetes</taxon>
        <taxon>Sordariomycetidae</taxon>
        <taxon>Phyllachorales</taxon>
        <taxon>Phyllachoraceae</taxon>
        <taxon>Phyllachora</taxon>
    </lineage>
</organism>
<dbReference type="Proteomes" id="UP001217918">
    <property type="component" value="Unassembled WGS sequence"/>
</dbReference>
<feature type="compositionally biased region" description="Gly residues" evidence="5">
    <location>
        <begin position="309"/>
        <end position="318"/>
    </location>
</feature>
<evidence type="ECO:0000256" key="2">
    <source>
        <dbReference type="ARBA" id="ARBA00004286"/>
    </source>
</evidence>
<comment type="subcellular location">
    <subcellularLocation>
        <location evidence="2">Chromosome</location>
    </subcellularLocation>
    <subcellularLocation>
        <location evidence="1">Nucleus</location>
    </subcellularLocation>
</comment>
<dbReference type="AlphaFoldDB" id="A0AAD9HYP6"/>
<dbReference type="EMBL" id="JAQQPM010000001">
    <property type="protein sequence ID" value="KAK2067390.1"/>
    <property type="molecule type" value="Genomic_DNA"/>
</dbReference>
<keyword evidence="3" id="KW-0158">Chromosome</keyword>
<dbReference type="Pfam" id="PF15511">
    <property type="entry name" value="CENP-T_C"/>
    <property type="match status" value="1"/>
</dbReference>
<keyword evidence="4" id="KW-0539">Nucleus</keyword>
<keyword evidence="8" id="KW-1185">Reference proteome</keyword>
<dbReference type="GO" id="GO:0046982">
    <property type="term" value="F:protein heterodimerization activity"/>
    <property type="evidence" value="ECO:0007669"/>
    <property type="project" value="InterPro"/>
</dbReference>
<gene>
    <name evidence="7" type="ORF">P8C59_001139</name>
</gene>
<dbReference type="GO" id="GO:0071821">
    <property type="term" value="C:FANCM-MHF complex"/>
    <property type="evidence" value="ECO:0007669"/>
    <property type="project" value="TreeGrafter"/>
</dbReference>
<dbReference type="InterPro" id="IPR009072">
    <property type="entry name" value="Histone-fold"/>
</dbReference>
<evidence type="ECO:0000256" key="5">
    <source>
        <dbReference type="SAM" id="MobiDB-lite"/>
    </source>
</evidence>
<dbReference type="PANTHER" id="PTHR22980:SF5">
    <property type="entry name" value="CENP-T_HISTONE H4 HISTONE FOLD DOMAIN-CONTAINING PROTEIN"/>
    <property type="match status" value="1"/>
</dbReference>
<dbReference type="PANTHER" id="PTHR22980">
    <property type="entry name" value="CORTISTATIN"/>
    <property type="match status" value="1"/>
</dbReference>
<dbReference type="SUPFAM" id="SSF47113">
    <property type="entry name" value="Histone-fold"/>
    <property type="match status" value="1"/>
</dbReference>
<feature type="region of interest" description="Disordered" evidence="5">
    <location>
        <begin position="1"/>
        <end position="189"/>
    </location>
</feature>
<feature type="compositionally biased region" description="Polar residues" evidence="5">
    <location>
        <begin position="1"/>
        <end position="29"/>
    </location>
</feature>
<comment type="caution">
    <text evidence="7">The sequence shown here is derived from an EMBL/GenBank/DDBJ whole genome shotgun (WGS) entry which is preliminary data.</text>
</comment>
<dbReference type="Gene3D" id="1.10.20.10">
    <property type="entry name" value="Histone, subunit A"/>
    <property type="match status" value="1"/>
</dbReference>